<dbReference type="EMBL" id="CP023737">
    <property type="protein sequence ID" value="ATQ66592.1"/>
    <property type="molecule type" value="Genomic_DNA"/>
</dbReference>
<dbReference type="AlphaFoldDB" id="A0A2D2CUS2"/>
<feature type="transmembrane region" description="Helical" evidence="1">
    <location>
        <begin position="96"/>
        <end position="116"/>
    </location>
</feature>
<feature type="transmembrane region" description="Helical" evidence="1">
    <location>
        <begin position="258"/>
        <end position="274"/>
    </location>
</feature>
<proteinExistence type="predicted"/>
<keyword evidence="3" id="KW-1185">Reference proteome</keyword>
<evidence type="ECO:0000256" key="1">
    <source>
        <dbReference type="SAM" id="Phobius"/>
    </source>
</evidence>
<feature type="transmembrane region" description="Helical" evidence="1">
    <location>
        <begin position="199"/>
        <end position="224"/>
    </location>
</feature>
<gene>
    <name evidence="2" type="ORF">CQW49_00805</name>
</gene>
<feature type="transmembrane region" description="Helical" evidence="1">
    <location>
        <begin position="39"/>
        <end position="60"/>
    </location>
</feature>
<sequence>MTMTLRAESETLGEPQIGFDVSPRGEPARDPLRPAWWELCSIGLLIGVILACDEAIGAPAHDGLNLAAPAILMIMLALGALRMARLEPRSVWSSLYWFRLATAVYFGFGSLVPSLLDPISLVTLNHFYEARPDEILKLNLVVAVSSFVVLACASVASILFPTRPLRAGGEYDENRLFFGILFACVGYTVKMLVEAPLTFGAFGAAAVPGAVLQLAQLSAVGLYLLAAHALRGNRPLLLVVLALLGADMFVGALEFSKFAMLLPLMMFLLAWLASRMTIARAALATGVFVAAYSSAQPFIEFGRLSLERKYTTASAGDFGERFEIATQYVNGARHDRYEEDTPTGMMRLSYVSAGCFAISRFDSGSPGPSLDYALATLVPRFLWPQKPIITDIGSLFNLMATGSSKSSSAPGYFADAYWAAGWNGVLLFSTLIGFLFAFYSRFALHVLENGRWLLIPLALLSLKMGLRVDGALVADVIGASVIWFWAYVGARLAERPVNGLMQLMESRMRERLQ</sequence>
<feature type="transmembrane region" description="Helical" evidence="1">
    <location>
        <begin position="472"/>
        <end position="493"/>
    </location>
</feature>
<feature type="transmembrane region" description="Helical" evidence="1">
    <location>
        <begin position="136"/>
        <end position="160"/>
    </location>
</feature>
<accession>A0A2D2CUS2</accession>
<dbReference type="RefSeq" id="WP_003614921.1">
    <property type="nucleotide sequence ID" value="NZ_ADVE02000001.1"/>
</dbReference>
<dbReference type="Proteomes" id="UP000230709">
    <property type="component" value="Chromosome"/>
</dbReference>
<dbReference type="STRING" id="595536.GCA_000178815_00784"/>
<reference evidence="3" key="1">
    <citation type="submission" date="2017-10" db="EMBL/GenBank/DDBJ databases">
        <title>Completed PacBio SMRT sequence of Methylosinus trichosporium OB3b reveals presence of a third large plasmid.</title>
        <authorList>
            <person name="Charles T.C."/>
            <person name="Lynch M.D.J."/>
            <person name="Heil J.R."/>
            <person name="Cheng J."/>
        </authorList>
    </citation>
    <scope>NUCLEOTIDE SEQUENCE [LARGE SCALE GENOMIC DNA]</scope>
    <source>
        <strain evidence="3">OB3b</strain>
    </source>
</reference>
<feature type="transmembrane region" description="Helical" evidence="1">
    <location>
        <begin position="66"/>
        <end position="84"/>
    </location>
</feature>
<keyword evidence="1" id="KW-0812">Transmembrane</keyword>
<keyword evidence="1" id="KW-0472">Membrane</keyword>
<feature type="transmembrane region" description="Helical" evidence="1">
    <location>
        <begin position="176"/>
        <end position="193"/>
    </location>
</feature>
<name>A0A2D2CUS2_METT3</name>
<organism evidence="2 3">
    <name type="scientific">Methylosinus trichosporium (strain ATCC 35070 / NCIMB 11131 / UNIQEM 75 / OB3b)</name>
    <dbReference type="NCBI Taxonomy" id="595536"/>
    <lineage>
        <taxon>Bacteria</taxon>
        <taxon>Pseudomonadati</taxon>
        <taxon>Pseudomonadota</taxon>
        <taxon>Alphaproteobacteria</taxon>
        <taxon>Hyphomicrobiales</taxon>
        <taxon>Methylocystaceae</taxon>
        <taxon>Methylosinus</taxon>
    </lineage>
</organism>
<evidence type="ECO:0000313" key="3">
    <source>
        <dbReference type="Proteomes" id="UP000230709"/>
    </source>
</evidence>
<feature type="transmembrane region" description="Helical" evidence="1">
    <location>
        <begin position="236"/>
        <end position="252"/>
    </location>
</feature>
<evidence type="ECO:0008006" key="4">
    <source>
        <dbReference type="Google" id="ProtNLM"/>
    </source>
</evidence>
<protein>
    <recommendedName>
        <fullName evidence="4">Oligosaccharide repeat unit polymerase</fullName>
    </recommendedName>
</protein>
<feature type="transmembrane region" description="Helical" evidence="1">
    <location>
        <begin position="416"/>
        <end position="438"/>
    </location>
</feature>
<evidence type="ECO:0000313" key="2">
    <source>
        <dbReference type="EMBL" id="ATQ66592.1"/>
    </source>
</evidence>
<keyword evidence="1" id="KW-1133">Transmembrane helix</keyword>
<dbReference type="KEGG" id="mtw:CQW49_00805"/>